<name>A0A1L8TTC6_ENTGA</name>
<reference evidence="6 10" key="3">
    <citation type="submission" date="2020-03" db="EMBL/GenBank/DDBJ databases">
        <title>Characterization of ganglioside-mimicking enterococci.</title>
        <authorList>
            <person name="Patry R.T."/>
            <person name="Nothaft H."/>
            <person name="Bridger R."/>
            <person name="Shajahan A."/>
            <person name="Huynh S."/>
            <person name="Sanchez S."/>
            <person name="Azadi P."/>
            <person name="Cooper K."/>
            <person name="Miller W.G."/>
            <person name="Parker C.T."/>
            <person name="Wells L."/>
            <person name="Szymanski C.M."/>
        </authorList>
    </citation>
    <scope>NUCLEOTIDE SEQUENCE [LARGE SCALE GENOMIC DNA]</scope>
    <source>
        <strain evidence="6 10">EGM181</strain>
    </source>
</reference>
<protein>
    <submittedName>
        <fullName evidence="4">Uncharacterized protein</fullName>
    </submittedName>
</protein>
<dbReference type="AlphaFoldDB" id="A0A1L8TTC6"/>
<dbReference type="GeneID" id="93223828"/>
<keyword evidence="1" id="KW-0812">Transmembrane</keyword>
<evidence type="ECO:0000313" key="12">
    <source>
        <dbReference type="Proteomes" id="UP001183682"/>
    </source>
</evidence>
<dbReference type="EMBL" id="JASUBT010000004">
    <property type="protein sequence ID" value="MDL4935598.1"/>
    <property type="molecule type" value="Genomic_DNA"/>
</dbReference>
<evidence type="ECO:0000313" key="10">
    <source>
        <dbReference type="Proteomes" id="UP000516696"/>
    </source>
</evidence>
<dbReference type="EMBL" id="JARPZN010000002">
    <property type="protein sequence ID" value="MDT2689422.1"/>
    <property type="molecule type" value="Genomic_DNA"/>
</dbReference>
<accession>A0A1L8TTC6</accession>
<reference evidence="7 8" key="1">
    <citation type="submission" date="2018-06" db="EMBL/GenBank/DDBJ databases">
        <authorList>
            <consortium name="Pathogen Informatics"/>
            <person name="Doyle S."/>
        </authorList>
    </citation>
    <scope>NUCLEOTIDE SEQUENCE [LARGE SCALE GENOMIC DNA]</scope>
    <source>
        <strain evidence="7 8">NCTC12360</strain>
    </source>
</reference>
<dbReference type="OrthoDB" id="2184886at2"/>
<reference evidence="3 13" key="6">
    <citation type="submission" date="2023-06" db="EMBL/GenBank/DDBJ databases">
        <title>Acute promotion of culturable opportunistic pathogens and persistent increase of antibiotic resistance following antibiotic exposure in mouse gut microbiota.</title>
        <authorList>
            <person name="Li L."/>
            <person name="Wang B."/>
            <person name="Sun Y."/>
            <person name="Wang M."/>
            <person name="Xu H."/>
        </authorList>
    </citation>
    <scope>NUCLEOTIDE SEQUENCE [LARGE SCALE GENOMIC DNA]</scope>
    <source>
        <strain evidence="3 13">CRI2_2</strain>
    </source>
</reference>
<keyword evidence="8" id="KW-1185">Reference proteome</keyword>
<keyword evidence="1" id="KW-0472">Membrane</keyword>
<dbReference type="Proteomes" id="UP000439965">
    <property type="component" value="Unassembled WGS sequence"/>
</dbReference>
<evidence type="ECO:0000313" key="6">
    <source>
        <dbReference type="EMBL" id="QOG27149.1"/>
    </source>
</evidence>
<feature type="transmembrane region" description="Helical" evidence="1">
    <location>
        <begin position="105"/>
        <end position="125"/>
    </location>
</feature>
<dbReference type="Proteomes" id="UP000516696">
    <property type="component" value="Chromosome"/>
</dbReference>
<dbReference type="Proteomes" id="UP001183682">
    <property type="component" value="Unassembled WGS sequence"/>
</dbReference>
<reference evidence="2 11" key="4">
    <citation type="submission" date="2020-06" db="EMBL/GenBank/DDBJ databases">
        <title>Crossreactivity between MHC class I-restricted antigens from cancer cells and an enterococcal bacteriophage.</title>
        <authorList>
            <person name="Fluckiger A."/>
            <person name="Daillere R."/>
            <person name="Sassi M."/>
            <person name="Cattoir V."/>
            <person name="Kroemer G."/>
            <person name="Zitvogel L."/>
        </authorList>
    </citation>
    <scope>NUCLEOTIDE SEQUENCE [LARGE SCALE GENOMIC DNA]</scope>
    <source>
        <strain evidence="2 11">EG4</strain>
    </source>
</reference>
<evidence type="ECO:0000256" key="1">
    <source>
        <dbReference type="SAM" id="Phobius"/>
    </source>
</evidence>
<evidence type="ECO:0000313" key="13">
    <source>
        <dbReference type="Proteomes" id="UP001241571"/>
    </source>
</evidence>
<dbReference type="RefSeq" id="WP_005472313.1">
    <property type="nucleotide sequence ID" value="NZ_BTSN01000002.1"/>
</dbReference>
<gene>
    <name evidence="6" type="ORF">EGM181_07770</name>
    <name evidence="5" type="ORF">GTI89_01245</name>
    <name evidence="2" type="ORF">HWH42_11945</name>
    <name evidence="7" type="ORF">NCTC12360_01211</name>
    <name evidence="4" type="ORF">P7E30_04245</name>
    <name evidence="3" type="ORF">QRX88_07730</name>
</gene>
<evidence type="ECO:0000313" key="2">
    <source>
        <dbReference type="EMBL" id="MBA0973277.1"/>
    </source>
</evidence>
<sequence>MKSNQRIVFASSHVFIFILSMVSALLFILKVPNTFNANQIFSENIHFSDTVFDVVTRLFLLGICSLYTTVASFWSFRSWPYLSAGIGIAAVITAFQMKVQFHPFLFALFLIVGLFQVSVASYVAFVSKKRSSTETG</sequence>
<evidence type="ECO:0000313" key="3">
    <source>
        <dbReference type="EMBL" id="MDL4935598.1"/>
    </source>
</evidence>
<evidence type="ECO:0000313" key="9">
    <source>
        <dbReference type="Proteomes" id="UP000439965"/>
    </source>
</evidence>
<evidence type="ECO:0000313" key="4">
    <source>
        <dbReference type="EMBL" id="MDT2689422.1"/>
    </source>
</evidence>
<evidence type="ECO:0000313" key="8">
    <source>
        <dbReference type="Proteomes" id="UP000254807"/>
    </source>
</evidence>
<evidence type="ECO:0000313" key="7">
    <source>
        <dbReference type="EMBL" id="STD82775.1"/>
    </source>
</evidence>
<dbReference type="EMBL" id="CP050485">
    <property type="protein sequence ID" value="QOG27149.1"/>
    <property type="molecule type" value="Genomic_DNA"/>
</dbReference>
<dbReference type="EMBL" id="UFYW01000001">
    <property type="protein sequence ID" value="STD82775.1"/>
    <property type="molecule type" value="Genomic_DNA"/>
</dbReference>
<evidence type="ECO:0000313" key="5">
    <source>
        <dbReference type="EMBL" id="MXS24715.1"/>
    </source>
</evidence>
<dbReference type="EMBL" id="WVTI01000001">
    <property type="protein sequence ID" value="MXS24715.1"/>
    <property type="molecule type" value="Genomic_DNA"/>
</dbReference>
<keyword evidence="1" id="KW-1133">Transmembrane helix</keyword>
<organism evidence="4 12">
    <name type="scientific">Enterococcus gallinarum</name>
    <dbReference type="NCBI Taxonomy" id="1353"/>
    <lineage>
        <taxon>Bacteria</taxon>
        <taxon>Bacillati</taxon>
        <taxon>Bacillota</taxon>
        <taxon>Bacilli</taxon>
        <taxon>Lactobacillales</taxon>
        <taxon>Enterococcaceae</taxon>
        <taxon>Enterococcus</taxon>
    </lineage>
</organism>
<feature type="transmembrane region" description="Helical" evidence="1">
    <location>
        <begin position="7"/>
        <end position="29"/>
    </location>
</feature>
<dbReference type="Proteomes" id="UP001241571">
    <property type="component" value="Unassembled WGS sequence"/>
</dbReference>
<feature type="transmembrane region" description="Helical" evidence="1">
    <location>
        <begin position="54"/>
        <end position="74"/>
    </location>
</feature>
<dbReference type="Proteomes" id="UP000254807">
    <property type="component" value="Unassembled WGS sequence"/>
</dbReference>
<proteinExistence type="predicted"/>
<reference evidence="5 9" key="2">
    <citation type="submission" date="2019-04" db="EMBL/GenBank/DDBJ databases">
        <title>Step-wise assembly of the neonatal virome modulated by breast feeding.</title>
        <authorList>
            <person name="Liang G."/>
            <person name="Bushman F."/>
        </authorList>
    </citation>
    <scope>NUCLEOTIDE SEQUENCE [LARGE SCALE GENOMIC DNA]</scope>
    <source>
        <strain evidence="5 9">E3404</strain>
    </source>
</reference>
<evidence type="ECO:0000313" key="11">
    <source>
        <dbReference type="Proteomes" id="UP000571857"/>
    </source>
</evidence>
<dbReference type="Proteomes" id="UP000571857">
    <property type="component" value="Unassembled WGS sequence"/>
</dbReference>
<reference evidence="4" key="5">
    <citation type="submission" date="2023-03" db="EMBL/GenBank/DDBJ databases">
        <authorList>
            <person name="Shen W."/>
            <person name="Cai J."/>
        </authorList>
    </citation>
    <scope>NUCLEOTIDE SEQUENCE</scope>
    <source>
        <strain evidence="4">K69-2</strain>
    </source>
</reference>
<dbReference type="EMBL" id="JABXJK010000064">
    <property type="protein sequence ID" value="MBA0973277.1"/>
    <property type="molecule type" value="Genomic_DNA"/>
</dbReference>
<feature type="transmembrane region" description="Helical" evidence="1">
    <location>
        <begin position="81"/>
        <end position="99"/>
    </location>
</feature>